<feature type="compositionally biased region" description="Basic and acidic residues" evidence="18">
    <location>
        <begin position="1"/>
        <end position="31"/>
    </location>
</feature>
<evidence type="ECO:0000256" key="16">
    <source>
        <dbReference type="ARBA" id="ARBA00022884"/>
    </source>
</evidence>
<dbReference type="SMART" id="SM00316">
    <property type="entry name" value="S1"/>
    <property type="match status" value="1"/>
</dbReference>
<sequence>MSDERSRSVLDRVSKWLGRKKETNTQDHNPEENGIMPADQNQDAPSSNPSGNKQPGGDKKEPAAVAAGDGNGDTSEAAKKTTKSPSARRREQRARAKERAAKAAANGETPPAEDKPAAAESPVAEAKTAGAAKASGGRGKGRGTAKAATKAGDKSAAKPTAKKPAKEAAAKSDEPAAKAKTAKSGGGKKSAAAAATKSTPKAVVGTSYKLLINTDEPEECRLALVENGKVEGFYIESTSGAQCKGNIYKGRITSVEANLQAAFVDIGLPKNGFLSFSEIHPEYYEKEVDPDTNWKSLKIQDMVKKGREVLVEVVKDATGNKGPSLTTYLSLPGRCLVLMPGSDSAGISRKIDDEEQRRKLREMVEGLNIPEGIGYIIRTASQEITKTALSQDMRFLLNLWTEIKKKGQSTPAPALLYKEQNIIARFLRDHYTTDIKEILVDNEEAAEQVKNFLQLLPAAQRKKTTVKLHQGSQPIFHQYHVEKQIEQMFQPTVPLSSGGSIVINPTEALVAIDVNSGRTASKDRDFEESIFIANMEAAEELARQLRMRDLGGLIVVDFIDMRSAANTREVEKKVRECMKKDKAKVDFSRISKFGLMQISRQKMAAPIQSSSYKTCPHCEGRGMIRSVENMVLSYLRQIQTGLHQRKANKVLCRLPLDVAQYIFNKKREDLLELEKDYQAQIIIEADPQMLAAENRIEFLKE</sequence>
<evidence type="ECO:0000313" key="21">
    <source>
        <dbReference type="Proteomes" id="UP000001508"/>
    </source>
</evidence>
<dbReference type="GO" id="GO:0005737">
    <property type="term" value="C:cytoplasm"/>
    <property type="evidence" value="ECO:0007669"/>
    <property type="project" value="UniProtKB-SubCell"/>
</dbReference>
<dbReference type="InterPro" id="IPR048583">
    <property type="entry name" value="RNase_E_G_thioredoxin-like"/>
</dbReference>
<reference evidence="21" key="1">
    <citation type="submission" date="2010-02" db="EMBL/GenBank/DDBJ databases">
        <title>Complete sequence of Desulfurivibrio alkaliphilus AHT2.</title>
        <authorList>
            <consortium name="US DOE Joint Genome Institute"/>
            <person name="Pitluck S."/>
            <person name="Chertkov O."/>
            <person name="Detter J.C."/>
            <person name="Han C."/>
            <person name="Tapia R."/>
            <person name="Larimer F."/>
            <person name="Land M."/>
            <person name="Hauser L."/>
            <person name="Kyrpides N."/>
            <person name="Mikhailova N."/>
            <person name="Sorokin D.Y."/>
            <person name="Muyzer G."/>
            <person name="Woyke T."/>
        </authorList>
    </citation>
    <scope>NUCLEOTIDE SEQUENCE [LARGE SCALE GENOMIC DNA]</scope>
    <source>
        <strain evidence="21">DSM 19089 / UNIQEM U267 / AHT2</strain>
    </source>
</reference>
<feature type="region of interest" description="Disordered" evidence="18">
    <location>
        <begin position="1"/>
        <end position="197"/>
    </location>
</feature>
<evidence type="ECO:0000256" key="15">
    <source>
        <dbReference type="ARBA" id="ARBA00022842"/>
    </source>
</evidence>
<feature type="compositionally biased region" description="Basic and acidic residues" evidence="18">
    <location>
        <begin position="164"/>
        <end position="177"/>
    </location>
</feature>
<evidence type="ECO:0000256" key="8">
    <source>
        <dbReference type="ARBA" id="ARBA00022552"/>
    </source>
</evidence>
<feature type="compositionally biased region" description="Low complexity" evidence="18">
    <location>
        <begin position="126"/>
        <end position="135"/>
    </location>
</feature>
<evidence type="ECO:0000256" key="11">
    <source>
        <dbReference type="ARBA" id="ARBA00022723"/>
    </source>
</evidence>
<dbReference type="GO" id="GO:0008033">
    <property type="term" value="P:tRNA processing"/>
    <property type="evidence" value="ECO:0007669"/>
    <property type="project" value="UniProtKB-KW"/>
</dbReference>
<name>D6Z6E8_DESAT</name>
<evidence type="ECO:0000256" key="1">
    <source>
        <dbReference type="ARBA" id="ARBA00001946"/>
    </source>
</evidence>
<evidence type="ECO:0000256" key="2">
    <source>
        <dbReference type="ARBA" id="ARBA00004496"/>
    </source>
</evidence>
<dbReference type="GO" id="GO:0016787">
    <property type="term" value="F:hydrolase activity"/>
    <property type="evidence" value="ECO:0007669"/>
    <property type="project" value="UniProtKB-KW"/>
</dbReference>
<evidence type="ECO:0000256" key="6">
    <source>
        <dbReference type="ARBA" id="ARBA00022490"/>
    </source>
</evidence>
<keyword evidence="7" id="KW-0997">Cell inner membrane</keyword>
<dbReference type="GO" id="GO:0006364">
    <property type="term" value="P:rRNA processing"/>
    <property type="evidence" value="ECO:0007669"/>
    <property type="project" value="UniProtKB-KW"/>
</dbReference>
<dbReference type="InterPro" id="IPR019307">
    <property type="entry name" value="RNA-bd_AU-1/RNase_E/G"/>
</dbReference>
<evidence type="ECO:0000313" key="20">
    <source>
        <dbReference type="EMBL" id="ADH86913.1"/>
    </source>
</evidence>
<evidence type="ECO:0000256" key="18">
    <source>
        <dbReference type="SAM" id="MobiDB-lite"/>
    </source>
</evidence>
<keyword evidence="21" id="KW-1185">Reference proteome</keyword>
<evidence type="ECO:0000256" key="13">
    <source>
        <dbReference type="ARBA" id="ARBA00022759"/>
    </source>
</evidence>
<dbReference type="GO" id="GO:0004519">
    <property type="term" value="F:endonuclease activity"/>
    <property type="evidence" value="ECO:0007669"/>
    <property type="project" value="UniProtKB-KW"/>
</dbReference>
<evidence type="ECO:0000256" key="4">
    <source>
        <dbReference type="ARBA" id="ARBA00017719"/>
    </source>
</evidence>
<dbReference type="GO" id="GO:0046872">
    <property type="term" value="F:metal ion binding"/>
    <property type="evidence" value="ECO:0007669"/>
    <property type="project" value="UniProtKB-KW"/>
</dbReference>
<evidence type="ECO:0000256" key="3">
    <source>
        <dbReference type="ARBA" id="ARBA00005663"/>
    </source>
</evidence>
<dbReference type="InterPro" id="IPR003029">
    <property type="entry name" value="S1_domain"/>
</dbReference>
<keyword evidence="11" id="KW-0479">Metal-binding</keyword>
<comment type="similarity">
    <text evidence="3">Belongs to the RNase E/G family. RNase G subfamily.</text>
</comment>
<dbReference type="STRING" id="589865.DaAHT2_2248"/>
<dbReference type="Pfam" id="PF00575">
    <property type="entry name" value="S1"/>
    <property type="match status" value="1"/>
</dbReference>
<keyword evidence="10" id="KW-0540">Nuclease</keyword>
<organism evidence="20 21">
    <name type="scientific">Desulfurivibrio alkaliphilus (strain DSM 19089 / UNIQEM U267 / AHT2)</name>
    <dbReference type="NCBI Taxonomy" id="589865"/>
    <lineage>
        <taxon>Bacteria</taxon>
        <taxon>Pseudomonadati</taxon>
        <taxon>Thermodesulfobacteriota</taxon>
        <taxon>Desulfobulbia</taxon>
        <taxon>Desulfobulbales</taxon>
        <taxon>Desulfobulbaceae</taxon>
        <taxon>Desulfurivibrio</taxon>
    </lineage>
</organism>
<dbReference type="AlphaFoldDB" id="D6Z6E8"/>
<gene>
    <name evidence="20" type="ordered locus">DaAHT2_2248</name>
</gene>
<dbReference type="eggNOG" id="COG1530">
    <property type="taxonomic scope" value="Bacteria"/>
</dbReference>
<dbReference type="NCBIfam" id="TIGR00757">
    <property type="entry name" value="RNaseEG"/>
    <property type="match status" value="1"/>
</dbReference>
<feature type="compositionally biased region" description="Basic residues" evidence="18">
    <location>
        <begin position="80"/>
        <end position="92"/>
    </location>
</feature>
<feature type="compositionally biased region" description="Low complexity" evidence="18">
    <location>
        <begin position="178"/>
        <end position="197"/>
    </location>
</feature>
<dbReference type="GO" id="GO:0004540">
    <property type="term" value="F:RNA nuclease activity"/>
    <property type="evidence" value="ECO:0007669"/>
    <property type="project" value="InterPro"/>
</dbReference>
<dbReference type="Pfam" id="PF10150">
    <property type="entry name" value="RNase_E_G"/>
    <property type="match status" value="1"/>
</dbReference>
<comment type="cofactor">
    <cofactor evidence="1">
        <name>Mg(2+)</name>
        <dbReference type="ChEBI" id="CHEBI:18420"/>
    </cofactor>
</comment>
<dbReference type="InterPro" id="IPR004659">
    <property type="entry name" value="RNase_E/G"/>
</dbReference>
<dbReference type="InParanoid" id="D6Z6E8"/>
<keyword evidence="12" id="KW-0699">rRNA-binding</keyword>
<evidence type="ECO:0000256" key="9">
    <source>
        <dbReference type="ARBA" id="ARBA00022694"/>
    </source>
</evidence>
<evidence type="ECO:0000256" key="7">
    <source>
        <dbReference type="ARBA" id="ARBA00022519"/>
    </source>
</evidence>
<keyword evidence="6" id="KW-0963">Cytoplasm</keyword>
<dbReference type="GO" id="GO:0019843">
    <property type="term" value="F:rRNA binding"/>
    <property type="evidence" value="ECO:0007669"/>
    <property type="project" value="UniProtKB-KW"/>
</dbReference>
<keyword evidence="15" id="KW-0460">Magnesium</keyword>
<evidence type="ECO:0000259" key="19">
    <source>
        <dbReference type="PROSITE" id="PS50126"/>
    </source>
</evidence>
<dbReference type="Gene3D" id="2.40.50.140">
    <property type="entry name" value="Nucleic acid-binding proteins"/>
    <property type="match status" value="1"/>
</dbReference>
<dbReference type="EMBL" id="CP001940">
    <property type="protein sequence ID" value="ADH86913.1"/>
    <property type="molecule type" value="Genomic_DNA"/>
</dbReference>
<evidence type="ECO:0000256" key="14">
    <source>
        <dbReference type="ARBA" id="ARBA00022801"/>
    </source>
</evidence>
<keyword evidence="14" id="KW-0378">Hydrolase</keyword>
<dbReference type="CDD" id="cd04453">
    <property type="entry name" value="S1_RNase_E"/>
    <property type="match status" value="1"/>
</dbReference>
<comment type="subcellular location">
    <subcellularLocation>
        <location evidence="2">Cytoplasm</location>
    </subcellularLocation>
</comment>
<dbReference type="PROSITE" id="PS50126">
    <property type="entry name" value="S1"/>
    <property type="match status" value="1"/>
</dbReference>
<dbReference type="PANTHER" id="PTHR30001:SF1">
    <property type="entry name" value="RIBONUCLEASE E_G-LIKE PROTEIN, CHLOROPLASTIC"/>
    <property type="match status" value="1"/>
</dbReference>
<dbReference type="KEGG" id="dak:DaAHT2_2248"/>
<feature type="domain" description="S1 motif" evidence="19">
    <location>
        <begin position="245"/>
        <end position="328"/>
    </location>
</feature>
<keyword evidence="5" id="KW-1003">Cell membrane</keyword>
<keyword evidence="13" id="KW-0255">Endonuclease</keyword>
<feature type="compositionally biased region" description="Polar residues" evidence="18">
    <location>
        <begin position="39"/>
        <end position="53"/>
    </location>
</feature>
<dbReference type="OrthoDB" id="9804278at2"/>
<dbReference type="HOGENOM" id="CLU_003468_5_3_7"/>
<dbReference type="InterPro" id="IPR012340">
    <property type="entry name" value="NA-bd_OB-fold"/>
</dbReference>
<evidence type="ECO:0000256" key="17">
    <source>
        <dbReference type="ARBA" id="ARBA00023136"/>
    </source>
</evidence>
<protein>
    <recommendedName>
        <fullName evidence="4">Ribonuclease G</fullName>
    </recommendedName>
</protein>
<evidence type="ECO:0000256" key="12">
    <source>
        <dbReference type="ARBA" id="ARBA00022730"/>
    </source>
</evidence>
<dbReference type="PANTHER" id="PTHR30001">
    <property type="entry name" value="RIBONUCLEASE"/>
    <property type="match status" value="1"/>
</dbReference>
<dbReference type="RefSeq" id="WP_013164427.1">
    <property type="nucleotide sequence ID" value="NC_014216.1"/>
</dbReference>
<dbReference type="Gene3D" id="3.40.1260.20">
    <property type="entry name" value="Ribonuclease E, catalytic domain"/>
    <property type="match status" value="1"/>
</dbReference>
<proteinExistence type="inferred from homology"/>
<keyword evidence="17" id="KW-0472">Membrane</keyword>
<keyword evidence="8" id="KW-0698">rRNA processing</keyword>
<evidence type="ECO:0000256" key="10">
    <source>
        <dbReference type="ARBA" id="ARBA00022722"/>
    </source>
</evidence>
<dbReference type="Proteomes" id="UP000001508">
    <property type="component" value="Chromosome"/>
</dbReference>
<accession>D6Z6E8</accession>
<dbReference type="SUPFAM" id="SSF50249">
    <property type="entry name" value="Nucleic acid-binding proteins"/>
    <property type="match status" value="1"/>
</dbReference>
<evidence type="ECO:0000256" key="5">
    <source>
        <dbReference type="ARBA" id="ARBA00022475"/>
    </source>
</evidence>
<keyword evidence="16" id="KW-0694">RNA-binding</keyword>
<dbReference type="Pfam" id="PF20833">
    <property type="entry name" value="RNase_E_G_Thio"/>
    <property type="match status" value="1"/>
</dbReference>
<keyword evidence="9" id="KW-0819">tRNA processing</keyword>